<evidence type="ECO:0000259" key="12">
    <source>
        <dbReference type="PROSITE" id="PS50109"/>
    </source>
</evidence>
<evidence type="ECO:0000256" key="6">
    <source>
        <dbReference type="ARBA" id="ARBA00022777"/>
    </source>
</evidence>
<feature type="modified residue" description="4-aspartylphosphate" evidence="9">
    <location>
        <position position="762"/>
    </location>
</feature>
<dbReference type="SMART" id="SM00448">
    <property type="entry name" value="REC"/>
    <property type="match status" value="1"/>
</dbReference>
<dbReference type="Gene3D" id="1.10.287.130">
    <property type="match status" value="1"/>
</dbReference>
<dbReference type="EC" id="2.7.13.3" evidence="2"/>
<dbReference type="SMART" id="SM00387">
    <property type="entry name" value="HATPase_c"/>
    <property type="match status" value="1"/>
</dbReference>
<dbReference type="SUPFAM" id="SSF55874">
    <property type="entry name" value="ATPase domain of HSP90 chaperone/DNA topoisomerase II/histidine kinase"/>
    <property type="match status" value="1"/>
</dbReference>
<dbReference type="InterPro" id="IPR004358">
    <property type="entry name" value="Sig_transdc_His_kin-like_C"/>
</dbReference>
<dbReference type="PANTHER" id="PTHR43065">
    <property type="entry name" value="SENSOR HISTIDINE KINASE"/>
    <property type="match status" value="1"/>
</dbReference>
<sequence>MQTAARRAARAALAAVLVLAAASPAAAGRPVRVCLYENPPLVFEEKGEARGLCVDLLARVAEAEGWRTEYVRDTWTGCLHRLDEGSVDLLPAVARTADRARRLAFSREPVFNNWAQVYARPGCRVDSLLDLAGRKVALLEGDIHAAAFEDLVQRFGLVVQALRLPDYAAVLSAVAGGRADAGVVNRAFGARNEARFRVVRTPVVFDPIEVRYAAPKDRAGSLLPALDRHLAAWKADPESAYYQALDRWAKRPGPPPGLPTWLKWAAAAAGALLALFAGTALLLRRRIRAATAALRDRNAALQAEIARREATEDKLRAALQEAEAERARAEGFLGAIGEGVSIRDPNYVVTYQNDRHKAQVGDHVGEICYRAFQGRETACPGCPVDATFADGGVHIVERVVHRDGAPPAYLEVTASPIRNGAGRVVAVIEVSRDITRRKAAEAAERALREQLLQAQKMESVGKLAGGVAHDFNNLLSSILGYAELALMGLPAGHPVVEKVRHIQEAGEKAASLTRQLLAFSRRQLLEIRPVDLNHLVEDLARMLQRMIGEDVILRLDLDPSIPRVSADPAQLEVVLMNLAVNARDAMPEGGRLEIATAAADLDPASAPCAAGMAPGPAVVLTVSDTGIGMSSDVMAHIFEPFFTTKGPQKGTGLGLATVYGIVRQHDGHIEVESAPATGTRFRIHLPAAREAEEEEETDGEIAGPLRGGTERILLVDDDEGIRDLVAEILGGLGYRVRAAASGEEALALMEGEDGPFDLLLTDVVMPGMNGRDLAEEARLRWPGLKVVFMSGYADTYLVLHDIRAAGGAFVPKPIARKDLAATVRSVLDAAPGSHGPETG</sequence>
<dbReference type="Pfam" id="PF08448">
    <property type="entry name" value="PAS_4"/>
    <property type="match status" value="1"/>
</dbReference>
<dbReference type="InterPro" id="IPR005467">
    <property type="entry name" value="His_kinase_dom"/>
</dbReference>
<dbReference type="SUPFAM" id="SSF52172">
    <property type="entry name" value="CheY-like"/>
    <property type="match status" value="1"/>
</dbReference>
<dbReference type="CDD" id="cd00082">
    <property type="entry name" value="HisKA"/>
    <property type="match status" value="1"/>
</dbReference>
<evidence type="ECO:0000313" key="15">
    <source>
        <dbReference type="EMBL" id="NDY42918.1"/>
    </source>
</evidence>
<keyword evidence="7" id="KW-0067">ATP-binding</keyword>
<dbReference type="AlphaFoldDB" id="A0A6N9TPE4"/>
<comment type="catalytic activity">
    <reaction evidence="1">
        <text>ATP + protein L-histidine = ADP + protein N-phospho-L-histidine.</text>
        <dbReference type="EC" id="2.7.13.3"/>
    </reaction>
</comment>
<evidence type="ECO:0000256" key="7">
    <source>
        <dbReference type="ARBA" id="ARBA00022840"/>
    </source>
</evidence>
<evidence type="ECO:0000256" key="10">
    <source>
        <dbReference type="SAM" id="Coils"/>
    </source>
</evidence>
<dbReference type="InterPro" id="IPR003661">
    <property type="entry name" value="HisK_dim/P_dom"/>
</dbReference>
<feature type="domain" description="Histidine kinase" evidence="12">
    <location>
        <begin position="466"/>
        <end position="689"/>
    </location>
</feature>
<dbReference type="InterPro" id="IPR001789">
    <property type="entry name" value="Sig_transdc_resp-reg_receiver"/>
</dbReference>
<dbReference type="GO" id="GO:0000155">
    <property type="term" value="F:phosphorelay sensor kinase activity"/>
    <property type="evidence" value="ECO:0007669"/>
    <property type="project" value="InterPro"/>
</dbReference>
<dbReference type="PROSITE" id="PS50110">
    <property type="entry name" value="RESPONSE_REGULATORY"/>
    <property type="match status" value="1"/>
</dbReference>
<keyword evidence="4" id="KW-0808">Transferase</keyword>
<dbReference type="InterPro" id="IPR000700">
    <property type="entry name" value="PAS-assoc_C"/>
</dbReference>
<dbReference type="InterPro" id="IPR001638">
    <property type="entry name" value="Solute-binding_3/MltF_N"/>
</dbReference>
<organism evidence="15 16">
    <name type="scientific">Dissulfurirhabdus thermomarina</name>
    <dbReference type="NCBI Taxonomy" id="1765737"/>
    <lineage>
        <taxon>Bacteria</taxon>
        <taxon>Deltaproteobacteria</taxon>
        <taxon>Dissulfurirhabdaceae</taxon>
        <taxon>Dissulfurirhabdus</taxon>
    </lineage>
</organism>
<keyword evidence="3 9" id="KW-0597">Phosphoprotein</keyword>
<feature type="coiled-coil region" evidence="10">
    <location>
        <begin position="301"/>
        <end position="332"/>
    </location>
</feature>
<gene>
    <name evidence="15" type="ORF">G3N55_08700</name>
</gene>
<dbReference type="Gene3D" id="3.40.50.2300">
    <property type="match status" value="1"/>
</dbReference>
<dbReference type="InterPro" id="IPR003594">
    <property type="entry name" value="HATPase_dom"/>
</dbReference>
<comment type="caution">
    <text evidence="15">The sequence shown here is derived from an EMBL/GenBank/DDBJ whole genome shotgun (WGS) entry which is preliminary data.</text>
</comment>
<dbReference type="EMBL" id="JAAGRR010000099">
    <property type="protein sequence ID" value="NDY42918.1"/>
    <property type="molecule type" value="Genomic_DNA"/>
</dbReference>
<reference evidence="15 16" key="1">
    <citation type="submission" date="2020-02" db="EMBL/GenBank/DDBJ databases">
        <title>Comparative genomics of sulfur disproportionating microorganisms.</title>
        <authorList>
            <person name="Ward L.M."/>
            <person name="Bertran E."/>
            <person name="Johnston D.T."/>
        </authorList>
    </citation>
    <scope>NUCLEOTIDE SEQUENCE [LARGE SCALE GENOMIC DNA]</scope>
    <source>
        <strain evidence="15 16">DSM 100025</strain>
    </source>
</reference>
<dbReference type="InterPro" id="IPR036890">
    <property type="entry name" value="HATPase_C_sf"/>
</dbReference>
<dbReference type="Proteomes" id="UP000469346">
    <property type="component" value="Unassembled WGS sequence"/>
</dbReference>
<dbReference type="InterPro" id="IPR036097">
    <property type="entry name" value="HisK_dim/P_sf"/>
</dbReference>
<feature type="chain" id="PRO_5027060921" description="histidine kinase" evidence="11">
    <location>
        <begin position="28"/>
        <end position="839"/>
    </location>
</feature>
<dbReference type="Gene3D" id="3.40.190.10">
    <property type="entry name" value="Periplasmic binding protein-like II"/>
    <property type="match status" value="2"/>
</dbReference>
<evidence type="ECO:0000256" key="2">
    <source>
        <dbReference type="ARBA" id="ARBA00012438"/>
    </source>
</evidence>
<evidence type="ECO:0000313" key="16">
    <source>
        <dbReference type="Proteomes" id="UP000469346"/>
    </source>
</evidence>
<proteinExistence type="predicted"/>
<keyword evidence="11" id="KW-0732">Signal</keyword>
<feature type="domain" description="Response regulatory" evidence="13">
    <location>
        <begin position="711"/>
        <end position="827"/>
    </location>
</feature>
<evidence type="ECO:0000256" key="8">
    <source>
        <dbReference type="ARBA" id="ARBA00023012"/>
    </source>
</evidence>
<dbReference type="CDD" id="cd00156">
    <property type="entry name" value="REC"/>
    <property type="match status" value="1"/>
</dbReference>
<keyword evidence="8" id="KW-0902">Two-component regulatory system</keyword>
<dbReference type="InterPro" id="IPR035965">
    <property type="entry name" value="PAS-like_dom_sf"/>
</dbReference>
<feature type="signal peptide" evidence="11">
    <location>
        <begin position="1"/>
        <end position="27"/>
    </location>
</feature>
<dbReference type="InterPro" id="IPR011006">
    <property type="entry name" value="CheY-like_superfamily"/>
</dbReference>
<dbReference type="PRINTS" id="PR00344">
    <property type="entry name" value="BCTRLSENSOR"/>
</dbReference>
<dbReference type="Pfam" id="PF00497">
    <property type="entry name" value="SBP_bac_3"/>
    <property type="match status" value="1"/>
</dbReference>
<dbReference type="SUPFAM" id="SSF55785">
    <property type="entry name" value="PYP-like sensor domain (PAS domain)"/>
    <property type="match status" value="1"/>
</dbReference>
<dbReference type="InterPro" id="IPR013656">
    <property type="entry name" value="PAS_4"/>
</dbReference>
<keyword evidence="16" id="KW-1185">Reference proteome</keyword>
<dbReference type="PROSITE" id="PS50109">
    <property type="entry name" value="HIS_KIN"/>
    <property type="match status" value="1"/>
</dbReference>
<evidence type="ECO:0000256" key="4">
    <source>
        <dbReference type="ARBA" id="ARBA00022679"/>
    </source>
</evidence>
<keyword evidence="10" id="KW-0175">Coiled coil</keyword>
<evidence type="ECO:0000256" key="3">
    <source>
        <dbReference type="ARBA" id="ARBA00022553"/>
    </source>
</evidence>
<evidence type="ECO:0000259" key="14">
    <source>
        <dbReference type="PROSITE" id="PS50113"/>
    </source>
</evidence>
<evidence type="ECO:0000256" key="9">
    <source>
        <dbReference type="PROSITE-ProRule" id="PRU00169"/>
    </source>
</evidence>
<dbReference type="Gene3D" id="3.30.450.20">
    <property type="entry name" value="PAS domain"/>
    <property type="match status" value="1"/>
</dbReference>
<evidence type="ECO:0000259" key="13">
    <source>
        <dbReference type="PROSITE" id="PS50110"/>
    </source>
</evidence>
<accession>A0A6N9TPE4</accession>
<keyword evidence="5" id="KW-0547">Nucleotide-binding</keyword>
<feature type="domain" description="PAC" evidence="14">
    <location>
        <begin position="394"/>
        <end position="446"/>
    </location>
</feature>
<dbReference type="SMART" id="SM00062">
    <property type="entry name" value="PBPb"/>
    <property type="match status" value="1"/>
</dbReference>
<protein>
    <recommendedName>
        <fullName evidence="2">histidine kinase</fullName>
        <ecNumber evidence="2">2.7.13.3</ecNumber>
    </recommendedName>
</protein>
<evidence type="ECO:0000256" key="5">
    <source>
        <dbReference type="ARBA" id="ARBA00022741"/>
    </source>
</evidence>
<dbReference type="PROSITE" id="PS50113">
    <property type="entry name" value="PAC"/>
    <property type="match status" value="1"/>
</dbReference>
<dbReference type="SMART" id="SM00388">
    <property type="entry name" value="HisKA"/>
    <property type="match status" value="1"/>
</dbReference>
<name>A0A6N9TPE4_DISTH</name>
<dbReference type="Pfam" id="PF02518">
    <property type="entry name" value="HATPase_c"/>
    <property type="match status" value="1"/>
</dbReference>
<evidence type="ECO:0000256" key="1">
    <source>
        <dbReference type="ARBA" id="ARBA00000085"/>
    </source>
</evidence>
<keyword evidence="6" id="KW-0418">Kinase</keyword>
<evidence type="ECO:0000256" key="11">
    <source>
        <dbReference type="SAM" id="SignalP"/>
    </source>
</evidence>
<dbReference type="PANTHER" id="PTHR43065:SF46">
    <property type="entry name" value="C4-DICARBOXYLATE TRANSPORT SENSOR PROTEIN DCTB"/>
    <property type="match status" value="1"/>
</dbReference>
<dbReference type="GO" id="GO:0005524">
    <property type="term" value="F:ATP binding"/>
    <property type="evidence" value="ECO:0007669"/>
    <property type="project" value="UniProtKB-KW"/>
</dbReference>
<dbReference type="Pfam" id="PF00072">
    <property type="entry name" value="Response_reg"/>
    <property type="match status" value="1"/>
</dbReference>
<dbReference type="Gene3D" id="3.30.565.10">
    <property type="entry name" value="Histidine kinase-like ATPase, C-terminal domain"/>
    <property type="match status" value="1"/>
</dbReference>
<dbReference type="Pfam" id="PF00512">
    <property type="entry name" value="HisKA"/>
    <property type="match status" value="1"/>
</dbReference>
<dbReference type="RefSeq" id="WP_163299043.1">
    <property type="nucleotide sequence ID" value="NZ_JAAGRR010000099.1"/>
</dbReference>
<dbReference type="SUPFAM" id="SSF47384">
    <property type="entry name" value="Homodimeric domain of signal transducing histidine kinase"/>
    <property type="match status" value="1"/>
</dbReference>
<dbReference type="SUPFAM" id="SSF53850">
    <property type="entry name" value="Periplasmic binding protein-like II"/>
    <property type="match status" value="1"/>
</dbReference>